<dbReference type="PANTHER" id="PTHR47816:SF4">
    <property type="entry name" value="RIBOSOMAL RNA SMALL SUBUNIT METHYLTRANSFERASE C"/>
    <property type="match status" value="1"/>
</dbReference>
<keyword evidence="2 4" id="KW-0808">Transferase</keyword>
<dbReference type="SUPFAM" id="SSF53335">
    <property type="entry name" value="S-adenosyl-L-methionine-dependent methyltransferases"/>
    <property type="match status" value="1"/>
</dbReference>
<dbReference type="InterPro" id="IPR007848">
    <property type="entry name" value="Small_mtfrase_dom"/>
</dbReference>
<evidence type="ECO:0000313" key="5">
    <source>
        <dbReference type="Proteomes" id="UP000199614"/>
    </source>
</evidence>
<dbReference type="EMBL" id="FOUY01000005">
    <property type="protein sequence ID" value="SFM93294.1"/>
    <property type="molecule type" value="Genomic_DNA"/>
</dbReference>
<evidence type="ECO:0000259" key="3">
    <source>
        <dbReference type="Pfam" id="PF05175"/>
    </source>
</evidence>
<dbReference type="GO" id="GO:0032259">
    <property type="term" value="P:methylation"/>
    <property type="evidence" value="ECO:0007669"/>
    <property type="project" value="UniProtKB-KW"/>
</dbReference>
<name>A0A1I4UWC2_PSUAM</name>
<keyword evidence="5" id="KW-1185">Reference proteome</keyword>
<protein>
    <submittedName>
        <fullName evidence="4">Methyltransferase small domain-containing protein</fullName>
    </submittedName>
</protein>
<sequence length="278" mass="29810">MPVDRHDVAAVQLGTAAVLGGPVDRHEAVLEQFPGVHAVLGEVRELEELTDPDRFLTDRHVLRGRHGPILRAVASCGVGDHYFSSTPSVASRPGSVRLHTAGVDLELATDTGVFSQGRVDRGTRVLLDAAPMPPVRGPLLDVGCGYGPIALTLASRRRRLPVWAVDLNSRALGLTRDNAAAAGLGNVTACPPDEVPDDLAFAGIYSNPPIRSGKPALHALLLQWLPRLLPDGRAYLVVAKNLGSDSLHRWLEQEQGFPTTRLVSEKGYRVLEVAPRPA</sequence>
<dbReference type="Gene3D" id="3.40.50.150">
    <property type="entry name" value="Vaccinia Virus protein VP39"/>
    <property type="match status" value="1"/>
</dbReference>
<gene>
    <name evidence="4" type="ORF">SAMN05216207_100539</name>
</gene>
<dbReference type="Pfam" id="PF05175">
    <property type="entry name" value="MTS"/>
    <property type="match status" value="1"/>
</dbReference>
<dbReference type="PANTHER" id="PTHR47816">
    <property type="entry name" value="RIBOSOMAL RNA SMALL SUBUNIT METHYLTRANSFERASE C"/>
    <property type="match status" value="1"/>
</dbReference>
<feature type="domain" description="Methyltransferase small" evidence="3">
    <location>
        <begin position="105"/>
        <end position="271"/>
    </location>
</feature>
<dbReference type="InterPro" id="IPR046977">
    <property type="entry name" value="RsmC/RlmG"/>
</dbReference>
<accession>A0A1I4UWC2</accession>
<dbReference type="CDD" id="cd02440">
    <property type="entry name" value="AdoMet_MTases"/>
    <property type="match status" value="1"/>
</dbReference>
<proteinExistence type="predicted"/>
<dbReference type="InterPro" id="IPR029063">
    <property type="entry name" value="SAM-dependent_MTases_sf"/>
</dbReference>
<evidence type="ECO:0000256" key="2">
    <source>
        <dbReference type="ARBA" id="ARBA00022679"/>
    </source>
</evidence>
<dbReference type="AlphaFoldDB" id="A0A1I4UWC2"/>
<evidence type="ECO:0000256" key="1">
    <source>
        <dbReference type="ARBA" id="ARBA00022603"/>
    </source>
</evidence>
<dbReference type="Proteomes" id="UP000199614">
    <property type="component" value="Unassembled WGS sequence"/>
</dbReference>
<dbReference type="GO" id="GO:0008757">
    <property type="term" value="F:S-adenosylmethionine-dependent methyltransferase activity"/>
    <property type="evidence" value="ECO:0007669"/>
    <property type="project" value="InterPro"/>
</dbReference>
<dbReference type="STRING" id="260086.SAMN05216207_100539"/>
<organism evidence="4 5">
    <name type="scientific">Pseudonocardia ammonioxydans</name>
    <dbReference type="NCBI Taxonomy" id="260086"/>
    <lineage>
        <taxon>Bacteria</taxon>
        <taxon>Bacillati</taxon>
        <taxon>Actinomycetota</taxon>
        <taxon>Actinomycetes</taxon>
        <taxon>Pseudonocardiales</taxon>
        <taxon>Pseudonocardiaceae</taxon>
        <taxon>Pseudonocardia</taxon>
    </lineage>
</organism>
<evidence type="ECO:0000313" key="4">
    <source>
        <dbReference type="EMBL" id="SFM93294.1"/>
    </source>
</evidence>
<reference evidence="4 5" key="1">
    <citation type="submission" date="2016-10" db="EMBL/GenBank/DDBJ databases">
        <authorList>
            <person name="de Groot N.N."/>
        </authorList>
    </citation>
    <scope>NUCLEOTIDE SEQUENCE [LARGE SCALE GENOMIC DNA]</scope>
    <source>
        <strain evidence="4 5">CGMCC 4.1877</strain>
    </source>
</reference>
<keyword evidence="1 4" id="KW-0489">Methyltransferase</keyword>